<dbReference type="Pfam" id="PF01177">
    <property type="entry name" value="Asp_Glu_race"/>
    <property type="match status" value="1"/>
</dbReference>
<reference evidence="3 4" key="1">
    <citation type="submission" date="2019-02" db="EMBL/GenBank/DDBJ databases">
        <title>Shewanella sp. D4-2 isolated from Dokdo Island.</title>
        <authorList>
            <person name="Baek K."/>
        </authorList>
    </citation>
    <scope>NUCLEOTIDE SEQUENCE [LARGE SCALE GENOMIC DNA]</scope>
    <source>
        <strain evidence="3 4">D4-2</strain>
    </source>
</reference>
<dbReference type="Gene3D" id="3.40.50.1860">
    <property type="match status" value="2"/>
</dbReference>
<dbReference type="PROSITE" id="PS00923">
    <property type="entry name" value="ASP_GLU_RACEMASE_1"/>
    <property type="match status" value="1"/>
</dbReference>
<dbReference type="OrthoDB" id="9803739at2"/>
<evidence type="ECO:0000256" key="2">
    <source>
        <dbReference type="ARBA" id="ARBA00023235"/>
    </source>
</evidence>
<dbReference type="InterPro" id="IPR018187">
    <property type="entry name" value="Asp/Glu_racemase_AS_1"/>
</dbReference>
<keyword evidence="4" id="KW-1185">Reference proteome</keyword>
<evidence type="ECO:0000256" key="1">
    <source>
        <dbReference type="ARBA" id="ARBA00007847"/>
    </source>
</evidence>
<organism evidence="3 4">
    <name type="scientific">Shewanella maritima</name>
    <dbReference type="NCBI Taxonomy" id="2520507"/>
    <lineage>
        <taxon>Bacteria</taxon>
        <taxon>Pseudomonadati</taxon>
        <taxon>Pseudomonadota</taxon>
        <taxon>Gammaproteobacteria</taxon>
        <taxon>Alteromonadales</taxon>
        <taxon>Shewanellaceae</taxon>
        <taxon>Shewanella</taxon>
    </lineage>
</organism>
<dbReference type="InterPro" id="IPR015942">
    <property type="entry name" value="Asp/Glu/hydantoin_racemase"/>
</dbReference>
<dbReference type="SUPFAM" id="SSF53681">
    <property type="entry name" value="Aspartate/glutamate racemase"/>
    <property type="match status" value="2"/>
</dbReference>
<dbReference type="InterPro" id="IPR004380">
    <property type="entry name" value="Asp_race"/>
</dbReference>
<accession>A0A411PLM5</accession>
<dbReference type="EMBL" id="CP036200">
    <property type="protein sequence ID" value="QBF84425.1"/>
    <property type="molecule type" value="Genomic_DNA"/>
</dbReference>
<dbReference type="NCBIfam" id="TIGR00035">
    <property type="entry name" value="asp_race"/>
    <property type="match status" value="1"/>
</dbReference>
<dbReference type="Proteomes" id="UP000291106">
    <property type="component" value="Chromosome"/>
</dbReference>
<dbReference type="InterPro" id="IPR001920">
    <property type="entry name" value="Asp/Glu_race"/>
</dbReference>
<dbReference type="KEGG" id="smai:EXU30_18450"/>
<comment type="similarity">
    <text evidence="1">Belongs to the aspartate/glutamate racemases family.</text>
</comment>
<protein>
    <submittedName>
        <fullName evidence="3">Aspartate/glutamate racemase family protein</fullName>
    </submittedName>
</protein>
<proteinExistence type="inferred from homology"/>
<dbReference type="PANTHER" id="PTHR21198">
    <property type="entry name" value="GLUTAMATE RACEMASE"/>
    <property type="match status" value="1"/>
</dbReference>
<dbReference type="RefSeq" id="WP_130602523.1">
    <property type="nucleotide sequence ID" value="NZ_CP036200.1"/>
</dbReference>
<name>A0A411PLM5_9GAMM</name>
<dbReference type="PANTHER" id="PTHR21198:SF7">
    <property type="entry name" value="ASPARTATE-GLUTAMATE RACEMASE FAMILY"/>
    <property type="match status" value="1"/>
</dbReference>
<sequence length="230" mass="24935">MKTIGLIGGMSWQSTMSYYQLINTEVGERLGGLHSAKILLNSVDFAPIAQMQSQGEWLQATQSLAEAAQALQLAGADAIVICTNTMHKVAAGVAKAVTVPLLHIVDPTAQALHSQGINKVGLLGTGFTMREAFYKQRLEDRFAIDVVTPDDKDMQLVHDIIYQELCHGVIKTESKQIYLDVIRKLEEQGAQGVILGCTEIGLLVQQADCQLPLFDTTSLHASAAVNFILS</sequence>
<evidence type="ECO:0000313" key="3">
    <source>
        <dbReference type="EMBL" id="QBF84425.1"/>
    </source>
</evidence>
<dbReference type="GO" id="GO:0047661">
    <property type="term" value="F:amino-acid racemase activity"/>
    <property type="evidence" value="ECO:0007669"/>
    <property type="project" value="InterPro"/>
</dbReference>
<gene>
    <name evidence="3" type="ORF">EXU30_18450</name>
</gene>
<keyword evidence="2" id="KW-0413">Isomerase</keyword>
<evidence type="ECO:0000313" key="4">
    <source>
        <dbReference type="Proteomes" id="UP000291106"/>
    </source>
</evidence>
<dbReference type="AlphaFoldDB" id="A0A411PLM5"/>